<dbReference type="EMBL" id="LR216287">
    <property type="protein sequence ID" value="VFJ13021.1"/>
    <property type="molecule type" value="Genomic_DNA"/>
</dbReference>
<organism evidence="1 2">
    <name type="scientific">Candidatus Nitrosocosmicus franklandianus</name>
    <dbReference type="NCBI Taxonomy" id="1798806"/>
    <lineage>
        <taxon>Archaea</taxon>
        <taxon>Nitrososphaerota</taxon>
        <taxon>Nitrososphaeria</taxon>
        <taxon>Nitrososphaerales</taxon>
        <taxon>Nitrososphaeraceae</taxon>
        <taxon>Candidatus Nitrosocosmicus</taxon>
    </lineage>
</organism>
<evidence type="ECO:0000313" key="2">
    <source>
        <dbReference type="Proteomes" id="UP000294299"/>
    </source>
</evidence>
<protein>
    <submittedName>
        <fullName evidence="1">Uncharacterized protein</fullName>
    </submittedName>
</protein>
<evidence type="ECO:0000313" key="1">
    <source>
        <dbReference type="EMBL" id="VFJ13021.1"/>
    </source>
</evidence>
<gene>
    <name evidence="1" type="ORF">NFRAN_0699</name>
</gene>
<reference evidence="1 2" key="1">
    <citation type="submission" date="2019-02" db="EMBL/GenBank/DDBJ databases">
        <authorList>
            <person name="Lehtovirta-Morley E L."/>
        </authorList>
    </citation>
    <scope>NUCLEOTIDE SEQUENCE [LARGE SCALE GENOMIC DNA]</scope>
    <source>
        <strain evidence="1">NFRAN1</strain>
    </source>
</reference>
<dbReference type="Proteomes" id="UP000294299">
    <property type="component" value="Chromosome NFRAN"/>
</dbReference>
<dbReference type="AlphaFoldDB" id="A0A484I773"/>
<proteinExistence type="predicted"/>
<accession>A0A484I773</accession>
<sequence>MRTDRHYEIEYKEGFMLSYRHSIYLIYKKYLVVFVILI</sequence>
<name>A0A484I773_9ARCH</name>
<keyword evidence="2" id="KW-1185">Reference proteome</keyword>
<dbReference type="KEGG" id="nfn:NFRAN_0699"/>